<evidence type="ECO:0000256" key="7">
    <source>
        <dbReference type="ARBA" id="ARBA00022840"/>
    </source>
</evidence>
<dbReference type="VEuPathDB" id="PlasmoDB:PY17X_0717200"/>
<dbReference type="KEGG" id="pyo:PY17X_0717200"/>
<comment type="function">
    <text evidence="8">ATPase required for the post-translational delivery of tail-anchored (TA) proteins to the endoplasmic reticulum. Recognizes and selectively binds the transmembrane domain of TA proteins in the cytosol. This complex then targets to the endoplasmic reticulum by membrane-bound receptors, where the tail-anchored protein is released for insertion. This process is regulated by ATP binding and hydrolysis. ATP binding drives the homodimer towards the closed dimer state, facilitating recognition of newly synthesized TA membrane proteins. ATP hydrolysis is required for insertion. Subsequently, the homodimer reverts towards the open dimer state, lowering its affinity for the membrane-bound receptor, and returning it to the cytosol to initiate a new round of targeting.</text>
</comment>
<dbReference type="EC" id="3.6.-.-" evidence="8"/>
<evidence type="ECO:0000259" key="9">
    <source>
        <dbReference type="Pfam" id="PF02374"/>
    </source>
</evidence>
<dbReference type="FunFam" id="3.40.50.300:FF:001459">
    <property type="entry name" value="ATPase ASNA1 homolog"/>
    <property type="match status" value="1"/>
</dbReference>
<evidence type="ECO:0000313" key="12">
    <source>
        <dbReference type="Proteomes" id="UP000072874"/>
    </source>
</evidence>
<comment type="subunit">
    <text evidence="8">Homodimer.</text>
</comment>
<evidence type="ECO:0000256" key="6">
    <source>
        <dbReference type="ARBA" id="ARBA00022824"/>
    </source>
</evidence>
<dbReference type="VEuPathDB" id="PlasmoDB:Py17XNL_000704258"/>
<evidence type="ECO:0000313" key="10">
    <source>
        <dbReference type="EMBL" id="CDU17292.1"/>
    </source>
</evidence>
<reference evidence="12 13" key="1">
    <citation type="journal article" date="2014" name="BMC Biol.">
        <title>A comprehensive evaluation of rodent malaria parasite genomes and gene expression.</title>
        <authorList>
            <person name="Otto T.D."/>
            <person name="Bohme U."/>
            <person name="Jackson A.P."/>
            <person name="Hunt M."/>
            <person name="Franke-Fayard B."/>
            <person name="Hoeijmakers W.A."/>
            <person name="Religa A.A."/>
            <person name="Robertson L."/>
            <person name="Sanders M."/>
            <person name="Ogun S.A."/>
            <person name="Cunningham D."/>
            <person name="Erhart A."/>
            <person name="Billker O."/>
            <person name="Khan S.M."/>
            <person name="Stunnenberg H.G."/>
            <person name="Langhorne J."/>
            <person name="Holder A.A."/>
            <person name="Waters A.P."/>
            <person name="Newbold C.I."/>
            <person name="Pain A."/>
            <person name="Berriman M."/>
            <person name="Janse C.J."/>
        </authorList>
    </citation>
    <scope>NUCLEOTIDE SEQUENCE [LARGE SCALE GENOMIC DNA]</scope>
    <source>
        <strain evidence="11 12">17X</strain>
        <strain evidence="10 13">YM</strain>
    </source>
</reference>
<dbReference type="HAMAP" id="MF_03112">
    <property type="entry name" value="Asna1_Get3"/>
    <property type="match status" value="1"/>
</dbReference>
<keyword evidence="2 8" id="KW-0813">Transport</keyword>
<evidence type="ECO:0000256" key="3">
    <source>
        <dbReference type="ARBA" id="ARBA00022490"/>
    </source>
</evidence>
<feature type="binding site" evidence="8">
    <location>
        <begin position="48"/>
        <end position="55"/>
    </location>
    <ligand>
        <name>ATP</name>
        <dbReference type="ChEBI" id="CHEBI:30616"/>
    </ligand>
</feature>
<feature type="binding site" evidence="8">
    <location>
        <position position="275"/>
    </location>
    <ligand>
        <name>ATP</name>
        <dbReference type="ChEBI" id="CHEBI:30616"/>
    </ligand>
</feature>
<comment type="caution">
    <text evidence="8">Lacks conserved residue(s) required for the propagation of feature annotation.</text>
</comment>
<dbReference type="OMA" id="IGNNEPR"/>
<evidence type="ECO:0000256" key="4">
    <source>
        <dbReference type="ARBA" id="ARBA00022741"/>
    </source>
</evidence>
<feature type="domain" description="ArsA/GET3 Anion-transporting ATPase-like" evidence="9">
    <location>
        <begin position="41"/>
        <end position="307"/>
    </location>
</feature>
<dbReference type="SUPFAM" id="SSF52540">
    <property type="entry name" value="P-loop containing nucleoside triphosphate hydrolases"/>
    <property type="match status" value="1"/>
</dbReference>
<dbReference type="EMBL" id="LM993661">
    <property type="protein sequence ID" value="VTZ76522.1"/>
    <property type="molecule type" value="Genomic_DNA"/>
</dbReference>
<dbReference type="InterPro" id="IPR027417">
    <property type="entry name" value="P-loop_NTPase"/>
</dbReference>
<dbReference type="GeneID" id="3807369"/>
<protein>
    <recommendedName>
        <fullName evidence="8">ATPase ASNA1 homolog</fullName>
        <ecNumber evidence="8">3.6.-.-</ecNumber>
    </recommendedName>
    <alternativeName>
        <fullName evidence="8">Arsenical pump-driving ATPase homolog</fullName>
    </alternativeName>
    <alternativeName>
        <fullName evidence="8">Arsenite-stimulated ATPase</fullName>
    </alternativeName>
</protein>
<dbReference type="Proteomes" id="UP000072904">
    <property type="component" value="Chromosome 7"/>
</dbReference>
<keyword evidence="4 8" id="KW-0547">Nucleotide-binding</keyword>
<reference evidence="11" key="2">
    <citation type="submission" date="2014-05" db="EMBL/GenBank/DDBJ databases">
        <authorList>
            <person name="Aslett M.A."/>
            <person name="De Silva N."/>
        </authorList>
    </citation>
    <scope>NUCLEOTIDE SEQUENCE</scope>
    <source>
        <strain evidence="11">17X</strain>
    </source>
</reference>
<evidence type="ECO:0000313" key="11">
    <source>
        <dbReference type="EMBL" id="VTZ76522.1"/>
    </source>
</evidence>
<dbReference type="EMBL" id="LK934635">
    <property type="protein sequence ID" value="CDU17292.1"/>
    <property type="molecule type" value="Genomic_DNA"/>
</dbReference>
<dbReference type="GO" id="GO:0043529">
    <property type="term" value="C:GET complex"/>
    <property type="evidence" value="ECO:0007669"/>
    <property type="project" value="TreeGrafter"/>
</dbReference>
<dbReference type="Gene3D" id="3.40.50.300">
    <property type="entry name" value="P-loop containing nucleotide triphosphate hydrolases"/>
    <property type="match status" value="1"/>
</dbReference>
<evidence type="ECO:0000313" key="13">
    <source>
        <dbReference type="Proteomes" id="UP000072904"/>
    </source>
</evidence>
<dbReference type="AlphaFoldDB" id="A0A078K5Z8"/>
<dbReference type="Pfam" id="PF02374">
    <property type="entry name" value="ArsA_ATPase"/>
    <property type="match status" value="2"/>
</dbReference>
<keyword evidence="7 8" id="KW-0067">ATP-binding</keyword>
<dbReference type="CDD" id="cd02035">
    <property type="entry name" value="ArsA"/>
    <property type="match status" value="1"/>
</dbReference>
<dbReference type="GO" id="GO:0071816">
    <property type="term" value="P:tail-anchored membrane protein insertion into ER membrane"/>
    <property type="evidence" value="ECO:0007669"/>
    <property type="project" value="TreeGrafter"/>
</dbReference>
<dbReference type="InterPro" id="IPR025723">
    <property type="entry name" value="ArsA/GET3_ATPase-like"/>
</dbReference>
<accession>A0A078K5Z8</accession>
<keyword evidence="6 8" id="KW-0256">Endoplasmic reticulum</keyword>
<reference evidence="11" key="4">
    <citation type="submission" date="2019-05" db="EMBL/GenBank/DDBJ databases">
        <authorList>
            <consortium name="Pathogen Informatics"/>
        </authorList>
    </citation>
    <scope>NUCLEOTIDE SEQUENCE</scope>
    <source>
        <strain evidence="11">17X</strain>
    </source>
</reference>
<sequence length="380" mass="43073">MSEGGSDVSSLSCSLSLDSDSCEDEFYETNLNKLIENTSLNWIFVGGKGGVGKTTTSCSIAIQLAKKRESVLLLSTDPAHNTSDAFNQKFTNKPTLINSFDNLYCMEIDTTFSEDTAFKINQSNFLNSIIPELLQSFPGIDEALCFAELMQSIKNMKYSVIVFDTAPTGHTLRLLAFPDLLKKALGYLINLKEKLKGTLNMLQSLTNNEMEFEGMYDKINHLNTMSISIQENFQNPLKTTFVCVCIPEFLSVYETERLIQELTKKNISCYNIVVNQVVFPLICPDANIEKCENLLKQIKDTNIQDSFNTLILKAKELEDVYISRRKLQSKYLTQIKNLYGNYFHIVCMPQLKTEIRGLDKISNFSEMLLQSKDIPIYSPQ</sequence>
<dbReference type="PANTHER" id="PTHR10803:SF3">
    <property type="entry name" value="ATPASE GET3"/>
    <property type="match status" value="1"/>
</dbReference>
<comment type="subcellular location">
    <subcellularLocation>
        <location evidence="8">Cytoplasm</location>
    </subcellularLocation>
    <subcellularLocation>
        <location evidence="8">Endoplasmic reticulum</location>
    </subcellularLocation>
</comment>
<dbReference type="NCBIfam" id="TIGR00345">
    <property type="entry name" value="GET3_arsA_TRC40"/>
    <property type="match status" value="1"/>
</dbReference>
<dbReference type="PANTHER" id="PTHR10803">
    <property type="entry name" value="ARSENICAL PUMP-DRIVING ATPASE ARSENITE-TRANSLOCATING ATPASE"/>
    <property type="match status" value="1"/>
</dbReference>
<dbReference type="SMR" id="A0A078K5Z8"/>
<evidence type="ECO:0000256" key="2">
    <source>
        <dbReference type="ARBA" id="ARBA00022448"/>
    </source>
</evidence>
<proteinExistence type="inferred from homology"/>
<keyword evidence="5 8" id="KW-0378">Hydrolase</keyword>
<keyword evidence="3 8" id="KW-0963">Cytoplasm</keyword>
<dbReference type="VEuPathDB" id="PlasmoDB:PY02198"/>
<evidence type="ECO:0000256" key="5">
    <source>
        <dbReference type="ARBA" id="ARBA00022801"/>
    </source>
</evidence>
<dbReference type="InterPro" id="IPR016300">
    <property type="entry name" value="ATPase_ArsA/GET3"/>
</dbReference>
<evidence type="ECO:0000256" key="1">
    <source>
        <dbReference type="ARBA" id="ARBA00011040"/>
    </source>
</evidence>
<dbReference type="InterPro" id="IPR027542">
    <property type="entry name" value="ATPase_ArsA/GET3_euk"/>
</dbReference>
<dbReference type="GO" id="GO:0016887">
    <property type="term" value="F:ATP hydrolysis activity"/>
    <property type="evidence" value="ECO:0007669"/>
    <property type="project" value="InterPro"/>
</dbReference>
<feature type="active site" evidence="8">
    <location>
        <position position="77"/>
    </location>
</feature>
<dbReference type="OrthoDB" id="1770at2759"/>
<comment type="similarity">
    <text evidence="1 8">Belongs to the arsA ATPase family.</text>
</comment>
<feature type="domain" description="ArsA/GET3 Anion-transporting ATPase-like" evidence="9">
    <location>
        <begin position="314"/>
        <end position="369"/>
    </location>
</feature>
<reference evidence="10" key="3">
    <citation type="submission" date="2014-05" db="EMBL/GenBank/DDBJ databases">
        <authorList>
            <person name="Aslett A.Martin."/>
            <person name="De Silva Nishadi"/>
        </authorList>
    </citation>
    <scope>NUCLEOTIDE SEQUENCE</scope>
    <source>
        <strain evidence="10">YM</strain>
    </source>
</reference>
<name>A0A078K5Z8_PLAYE</name>
<feature type="binding site" evidence="8">
    <location>
        <position position="248"/>
    </location>
    <ligand>
        <name>ATP</name>
        <dbReference type="ChEBI" id="CHEBI:30616"/>
    </ligand>
</feature>
<dbReference type="GO" id="GO:0005524">
    <property type="term" value="F:ATP binding"/>
    <property type="evidence" value="ECO:0007669"/>
    <property type="project" value="UniProtKB-UniRule"/>
</dbReference>
<dbReference type="RefSeq" id="XP_730066.1">
    <property type="nucleotide sequence ID" value="XM_724973.1"/>
</dbReference>
<dbReference type="VEuPathDB" id="PlasmoDB:PYYM_0717100"/>
<dbReference type="Proteomes" id="UP000072874">
    <property type="component" value="Chromosome 7"/>
</dbReference>
<gene>
    <name evidence="11" type="ORF">PY17X_0717200</name>
    <name evidence="10" type="ORF">PYYM_0717100</name>
</gene>
<organism evidence="11 12">
    <name type="scientific">Plasmodium yoelii</name>
    <dbReference type="NCBI Taxonomy" id="5861"/>
    <lineage>
        <taxon>Eukaryota</taxon>
        <taxon>Sar</taxon>
        <taxon>Alveolata</taxon>
        <taxon>Apicomplexa</taxon>
        <taxon>Aconoidasida</taxon>
        <taxon>Haemosporida</taxon>
        <taxon>Plasmodiidae</taxon>
        <taxon>Plasmodium</taxon>
        <taxon>Plasmodium (Vinckeia)</taxon>
    </lineage>
</organism>
<evidence type="ECO:0000256" key="8">
    <source>
        <dbReference type="HAMAP-Rule" id="MF_03112"/>
    </source>
</evidence>